<proteinExistence type="predicted"/>
<evidence type="ECO:0000313" key="2">
    <source>
        <dbReference type="Proteomes" id="UP000758603"/>
    </source>
</evidence>
<evidence type="ECO:0000313" key="1">
    <source>
        <dbReference type="EMBL" id="KAH6655189.1"/>
    </source>
</evidence>
<reference evidence="1" key="1">
    <citation type="journal article" date="2021" name="Nat. Commun.">
        <title>Genetic determinants of endophytism in the Arabidopsis root mycobiome.</title>
        <authorList>
            <person name="Mesny F."/>
            <person name="Miyauchi S."/>
            <person name="Thiergart T."/>
            <person name="Pickel B."/>
            <person name="Atanasova L."/>
            <person name="Karlsson M."/>
            <person name="Huettel B."/>
            <person name="Barry K.W."/>
            <person name="Haridas S."/>
            <person name="Chen C."/>
            <person name="Bauer D."/>
            <person name="Andreopoulos W."/>
            <person name="Pangilinan J."/>
            <person name="LaButti K."/>
            <person name="Riley R."/>
            <person name="Lipzen A."/>
            <person name="Clum A."/>
            <person name="Drula E."/>
            <person name="Henrissat B."/>
            <person name="Kohler A."/>
            <person name="Grigoriev I.V."/>
            <person name="Martin F.M."/>
            <person name="Hacquard S."/>
        </authorList>
    </citation>
    <scope>NUCLEOTIDE SEQUENCE</scope>
    <source>
        <strain evidence="1">MPI-SDFR-AT-0073</strain>
    </source>
</reference>
<dbReference type="RefSeq" id="XP_045959454.1">
    <property type="nucleotide sequence ID" value="XM_046095620.1"/>
</dbReference>
<gene>
    <name evidence="1" type="ORF">BKA67DRAFT_228619</name>
</gene>
<sequence>MIDGNGSSSDFDPFAEQRPRTSLVKAHGIYMCIHLHCDTSNDFLGCEAVMSACSITTVILRQCPPPPARAKVAGAVTARHSRQCIYDGQPDNPFSMPSSPRSLFAIFGHRDGAVMPFTGSLGMVCAAPRLLECAIKVCLLIGEPCVKNGDHTYDDFRAEQSHYCASNHMTFYTMPAVGLSAIWMHLQPLITVPTHEVPISYLWEHNLSCNSFI</sequence>
<comment type="caution">
    <text evidence="1">The sequence shown here is derived from an EMBL/GenBank/DDBJ whole genome shotgun (WGS) entry which is preliminary data.</text>
</comment>
<protein>
    <submittedName>
        <fullName evidence="1">Uncharacterized protein</fullName>
    </submittedName>
</protein>
<dbReference type="Proteomes" id="UP000758603">
    <property type="component" value="Unassembled WGS sequence"/>
</dbReference>
<accession>A0A9P8UNJ9</accession>
<name>A0A9P8UNJ9_9PEZI</name>
<dbReference type="GeneID" id="70124513"/>
<organism evidence="1 2">
    <name type="scientific">Truncatella angustata</name>
    <dbReference type="NCBI Taxonomy" id="152316"/>
    <lineage>
        <taxon>Eukaryota</taxon>
        <taxon>Fungi</taxon>
        <taxon>Dikarya</taxon>
        <taxon>Ascomycota</taxon>
        <taxon>Pezizomycotina</taxon>
        <taxon>Sordariomycetes</taxon>
        <taxon>Xylariomycetidae</taxon>
        <taxon>Amphisphaeriales</taxon>
        <taxon>Sporocadaceae</taxon>
        <taxon>Truncatella</taxon>
    </lineage>
</organism>
<dbReference type="AlphaFoldDB" id="A0A9P8UNJ9"/>
<dbReference type="EMBL" id="JAGPXC010000003">
    <property type="protein sequence ID" value="KAH6655189.1"/>
    <property type="molecule type" value="Genomic_DNA"/>
</dbReference>
<keyword evidence="2" id="KW-1185">Reference proteome</keyword>